<feature type="transmembrane region" description="Helical" evidence="7">
    <location>
        <begin position="127"/>
        <end position="147"/>
    </location>
</feature>
<dbReference type="InterPro" id="IPR011701">
    <property type="entry name" value="MFS"/>
</dbReference>
<dbReference type="AlphaFoldDB" id="A0A1C3VNV8"/>
<feature type="domain" description="Major facilitator superfamily (MFS) profile" evidence="8">
    <location>
        <begin position="30"/>
        <end position="442"/>
    </location>
</feature>
<dbReference type="FunFam" id="1.20.1250.20:FF:000001">
    <property type="entry name" value="Dicarboxylate MFS transporter"/>
    <property type="match status" value="1"/>
</dbReference>
<sequence length="444" mass="47447">MRTSAPENISQTESRIANSRPVLAKDMRKVALASAMGNTIEYYDFTLYATATALVFNKIFFPNDNPLIGTLAAFATFFVGYCARPIGGIVFGHFGDRIGRKTALLLTMIIMGAGTFLIGLVPSYDTIGIWAPISLLLLRLAQGIGIGGEYGGGMVMTVEHAPPEQRGFYSSLVHVGVPAGFLIPIALLGILSTQMSEAAFLSWGWRLPFLFSIVLVALGLFIRFQISETPAFKRIQEQGETATLPVVEAVRDHRYNVILGIGAKIAESGLFNIYAVFAITYCVNSLGLPRQLILNGVLVGCALECLTLPLFGALSDRIGRRAVYITGLVFQVALAAVFFAMLDSGNTTSIWLAIALGLAVGHGSVFGAQGAFFSELFPARIRYSGLSLVQQIGPILGGGLSPLLATTLMAEYPGNTTPIAVYMALMAIFSATCAFALRSARSDN</sequence>
<dbReference type="EMBL" id="FMAC01000007">
    <property type="protein sequence ID" value="SCB29461.1"/>
    <property type="molecule type" value="Genomic_DNA"/>
</dbReference>
<evidence type="ECO:0000256" key="5">
    <source>
        <dbReference type="ARBA" id="ARBA00022989"/>
    </source>
</evidence>
<dbReference type="PROSITE" id="PS50850">
    <property type="entry name" value="MFS"/>
    <property type="match status" value="1"/>
</dbReference>
<evidence type="ECO:0000256" key="4">
    <source>
        <dbReference type="ARBA" id="ARBA00022692"/>
    </source>
</evidence>
<evidence type="ECO:0000256" key="3">
    <source>
        <dbReference type="ARBA" id="ARBA00022475"/>
    </source>
</evidence>
<feature type="transmembrane region" description="Helical" evidence="7">
    <location>
        <begin position="67"/>
        <end position="91"/>
    </location>
</feature>
<dbReference type="InterPro" id="IPR036259">
    <property type="entry name" value="MFS_trans_sf"/>
</dbReference>
<reference evidence="10" key="1">
    <citation type="submission" date="2016-08" db="EMBL/GenBank/DDBJ databases">
        <authorList>
            <person name="Varghese N."/>
            <person name="Submissions Spin"/>
        </authorList>
    </citation>
    <scope>NUCLEOTIDE SEQUENCE [LARGE SCALE GENOMIC DNA]</scope>
    <source>
        <strain evidence="10">CCBAU 57015</strain>
    </source>
</reference>
<feature type="transmembrane region" description="Helical" evidence="7">
    <location>
        <begin position="292"/>
        <end position="311"/>
    </location>
</feature>
<keyword evidence="3" id="KW-1003">Cell membrane</keyword>
<accession>A0A1C3VNV8</accession>
<evidence type="ECO:0000256" key="2">
    <source>
        <dbReference type="ARBA" id="ARBA00022448"/>
    </source>
</evidence>
<evidence type="ECO:0000256" key="6">
    <source>
        <dbReference type="ARBA" id="ARBA00023136"/>
    </source>
</evidence>
<proteinExistence type="predicted"/>
<dbReference type="Proteomes" id="UP000186228">
    <property type="component" value="Unassembled WGS sequence"/>
</dbReference>
<dbReference type="Pfam" id="PF07690">
    <property type="entry name" value="MFS_1"/>
    <property type="match status" value="1"/>
</dbReference>
<dbReference type="InterPro" id="IPR020846">
    <property type="entry name" value="MFS_dom"/>
</dbReference>
<evidence type="ECO:0000256" key="7">
    <source>
        <dbReference type="SAM" id="Phobius"/>
    </source>
</evidence>
<dbReference type="PANTHER" id="PTHR43045:SF1">
    <property type="entry name" value="SHIKIMATE TRANSPORTER"/>
    <property type="match status" value="1"/>
</dbReference>
<dbReference type="Gene3D" id="1.20.1250.20">
    <property type="entry name" value="MFS general substrate transporter like domains"/>
    <property type="match status" value="2"/>
</dbReference>
<name>A0A1C3VNV8_9HYPH</name>
<gene>
    <name evidence="9" type="ORF">GA0061100_10796</name>
</gene>
<keyword evidence="10" id="KW-1185">Reference proteome</keyword>
<dbReference type="GO" id="GO:0022857">
    <property type="term" value="F:transmembrane transporter activity"/>
    <property type="evidence" value="ECO:0007669"/>
    <property type="project" value="InterPro"/>
</dbReference>
<keyword evidence="4 7" id="KW-0812">Transmembrane</keyword>
<feature type="transmembrane region" description="Helical" evidence="7">
    <location>
        <begin position="348"/>
        <end position="373"/>
    </location>
</feature>
<dbReference type="GO" id="GO:0005886">
    <property type="term" value="C:plasma membrane"/>
    <property type="evidence" value="ECO:0007669"/>
    <property type="project" value="UniProtKB-SubCell"/>
</dbReference>
<dbReference type="PANTHER" id="PTHR43045">
    <property type="entry name" value="SHIKIMATE TRANSPORTER"/>
    <property type="match status" value="1"/>
</dbReference>
<dbReference type="STRING" id="52131.GA0061100_10796"/>
<keyword evidence="6 7" id="KW-0472">Membrane</keyword>
<feature type="transmembrane region" description="Helical" evidence="7">
    <location>
        <begin position="385"/>
        <end position="407"/>
    </location>
</feature>
<feature type="transmembrane region" description="Helical" evidence="7">
    <location>
        <begin position="419"/>
        <end position="437"/>
    </location>
</feature>
<evidence type="ECO:0000256" key="1">
    <source>
        <dbReference type="ARBA" id="ARBA00004651"/>
    </source>
</evidence>
<organism evidence="9 10">
    <name type="scientific">Rhizobium hainanense</name>
    <dbReference type="NCBI Taxonomy" id="52131"/>
    <lineage>
        <taxon>Bacteria</taxon>
        <taxon>Pseudomonadati</taxon>
        <taxon>Pseudomonadota</taxon>
        <taxon>Alphaproteobacteria</taxon>
        <taxon>Hyphomicrobiales</taxon>
        <taxon>Rhizobiaceae</taxon>
        <taxon>Rhizobium/Agrobacterium group</taxon>
        <taxon>Rhizobium</taxon>
    </lineage>
</organism>
<protein>
    <submittedName>
        <fullName evidence="9">Metabolite-proton symporter</fullName>
    </submittedName>
</protein>
<feature type="transmembrane region" description="Helical" evidence="7">
    <location>
        <begin position="323"/>
        <end position="342"/>
    </location>
</feature>
<dbReference type="RefSeq" id="WP_244557915.1">
    <property type="nucleotide sequence ID" value="NZ_FMAC01000007.1"/>
</dbReference>
<keyword evidence="5 7" id="KW-1133">Transmembrane helix</keyword>
<evidence type="ECO:0000313" key="10">
    <source>
        <dbReference type="Proteomes" id="UP000186228"/>
    </source>
</evidence>
<feature type="transmembrane region" description="Helical" evidence="7">
    <location>
        <begin position="103"/>
        <end position="121"/>
    </location>
</feature>
<comment type="subcellular location">
    <subcellularLocation>
        <location evidence="1">Cell membrane</location>
        <topology evidence="1">Multi-pass membrane protein</topology>
    </subcellularLocation>
</comment>
<dbReference type="CDD" id="cd17369">
    <property type="entry name" value="MFS_ShiA_like"/>
    <property type="match status" value="1"/>
</dbReference>
<keyword evidence="2" id="KW-0813">Transport</keyword>
<evidence type="ECO:0000313" key="9">
    <source>
        <dbReference type="EMBL" id="SCB29461.1"/>
    </source>
</evidence>
<feature type="transmembrane region" description="Helical" evidence="7">
    <location>
        <begin position="203"/>
        <end position="224"/>
    </location>
</feature>
<dbReference type="SUPFAM" id="SSF103473">
    <property type="entry name" value="MFS general substrate transporter"/>
    <property type="match status" value="1"/>
</dbReference>
<evidence type="ECO:0000259" key="8">
    <source>
        <dbReference type="PROSITE" id="PS50850"/>
    </source>
</evidence>
<feature type="transmembrane region" description="Helical" evidence="7">
    <location>
        <begin position="168"/>
        <end position="191"/>
    </location>
</feature>